<dbReference type="EMBL" id="JARULN010000020">
    <property type="protein sequence ID" value="MDG5755179.1"/>
    <property type="molecule type" value="Genomic_DNA"/>
</dbReference>
<dbReference type="Proteomes" id="UP001218246">
    <property type="component" value="Unassembled WGS sequence"/>
</dbReference>
<evidence type="ECO:0000259" key="2">
    <source>
        <dbReference type="Pfam" id="PF09648"/>
    </source>
</evidence>
<feature type="domain" description="Regulatory protein YycH-like" evidence="2">
    <location>
        <begin position="31"/>
        <end position="252"/>
    </location>
</feature>
<evidence type="ECO:0000313" key="3">
    <source>
        <dbReference type="EMBL" id="MDG5755179.1"/>
    </source>
</evidence>
<dbReference type="Gene3D" id="2.40.128.690">
    <property type="entry name" value="YycH protein, domain 3-like"/>
    <property type="match status" value="1"/>
</dbReference>
<feature type="transmembrane region" description="Helical" evidence="1">
    <location>
        <begin position="9"/>
        <end position="26"/>
    </location>
</feature>
<dbReference type="InterPro" id="IPR018604">
    <property type="entry name" value="YycI-like"/>
</dbReference>
<protein>
    <submittedName>
        <fullName evidence="3">Two-component system regulatory protein YycI</fullName>
    </submittedName>
</protein>
<keyword evidence="1" id="KW-1133">Transmembrane helix</keyword>
<reference evidence="3 4" key="1">
    <citation type="submission" date="2023-04" db="EMBL/GenBank/DDBJ databases">
        <title>Ectobacillus antri isolated from activated sludge.</title>
        <authorList>
            <person name="Yan P."/>
            <person name="Liu X."/>
        </authorList>
    </citation>
    <scope>NUCLEOTIDE SEQUENCE [LARGE SCALE GENOMIC DNA]</scope>
    <source>
        <strain evidence="3 4">C18H</strain>
    </source>
</reference>
<name>A0ABT6H8Y5_9BACI</name>
<organism evidence="3 4">
    <name type="scientific">Ectobacillus antri</name>
    <dbReference type="NCBI Taxonomy" id="2486280"/>
    <lineage>
        <taxon>Bacteria</taxon>
        <taxon>Bacillati</taxon>
        <taxon>Bacillota</taxon>
        <taxon>Bacilli</taxon>
        <taxon>Bacillales</taxon>
        <taxon>Bacillaceae</taxon>
        <taxon>Ectobacillus</taxon>
    </lineage>
</organism>
<accession>A0ABT6H8Y5</accession>
<keyword evidence="4" id="KW-1185">Reference proteome</keyword>
<dbReference type="RefSeq" id="WP_124565766.1">
    <property type="nucleotide sequence ID" value="NZ_JARRRY010000010.1"/>
</dbReference>
<keyword evidence="1" id="KW-0812">Transmembrane</keyword>
<evidence type="ECO:0000313" key="4">
    <source>
        <dbReference type="Proteomes" id="UP001218246"/>
    </source>
</evidence>
<proteinExistence type="predicted"/>
<dbReference type="Pfam" id="PF09648">
    <property type="entry name" value="YycI"/>
    <property type="match status" value="1"/>
</dbReference>
<gene>
    <name evidence="3" type="primary">yycI</name>
    <name evidence="3" type="ORF">P6P90_14635</name>
</gene>
<keyword evidence="1" id="KW-0472">Membrane</keyword>
<comment type="caution">
    <text evidence="3">The sequence shown here is derived from an EMBL/GenBank/DDBJ whole genome shotgun (WGS) entry which is preliminary data.</text>
</comment>
<sequence>MDWIKIKNIFIITFLILDLFLVYQIFENRNNNQLEQIAVTTLEERLDEDNITYVELPKEPTKAPYITGRRKIFKDEEIRFLKNQYATLESENMIVSKLKDPLPIPKNDKGYFFEEFLRTYVFEGTRYKYWKTEEEERKVYFFQQYKNQNILYNNDAMVVLDYNEKDEIISYTQTMLTNISEMVGSKKDQEIITSVKALEALHSKNELKPGSRVTKVEIGYYTIVTPSSGAQVIAPTWHFIINGKDDFFVNAREGQIFNIGKDNKQWSEEE</sequence>
<evidence type="ECO:0000256" key="1">
    <source>
        <dbReference type="SAM" id="Phobius"/>
    </source>
</evidence>